<evidence type="ECO:0000256" key="1">
    <source>
        <dbReference type="SAM" id="MobiDB-lite"/>
    </source>
</evidence>
<dbReference type="InterPro" id="IPR006315">
    <property type="entry name" value="OM_autotransptr_brl_dom"/>
</dbReference>
<feature type="compositionally biased region" description="Low complexity" evidence="1">
    <location>
        <begin position="368"/>
        <end position="397"/>
    </location>
</feature>
<evidence type="ECO:0000313" key="4">
    <source>
        <dbReference type="Proteomes" id="UP001195624"/>
    </source>
</evidence>
<sequence length="779" mass="79263">MPSSITIADTRSSSQIFNSATYSSLDSVTVTDTGVVSAPGGYALNNTTAIGTLTNAGSVSGYYGIYNHAGGAIGSLVNAGNITAAELGIISEGGTIDSLSNTGVNNSRIGIYVRNGGSINTLSNSGTISGTLGIVSEQSGGPIGSIDNSGLISAYYAIYNSGGTIGPITNSGIIQGDIISSSGLTINGGSGSTFGTLTGFQPETQGNINISSGDLVFASGNMLLNDNIRVNSGQVLNQAATLQINNTVIINGNYSQDSNANLLIGVADNALTTGDIATDSGYGRLVVSGTANMASGSGVSLVKLGNYAFAQGQRYVVVQAASSGTEYNASTLNYRVSGYNGALKGSAVTDSADSSKTDLVVTLVADPVTPATPVTPTNPATPTTPTIPVTPATPTTPGSSEPISFATTSGAKSAFAGLFNYPGTDASLLNVFNASAALGNSAAANRAGAQLSPAAMASAAAKASSAPTNAVLNVISQRADVMRQSPASGIATGESDSDIAVWGRGFGGVASQDQRDDISGYDARFGGLLIGADAAVSERLRLGGLTSYAGTAVDNTGDNSGSKVNIKSWGLFGYANYDAQPWFFDLSTGVVHHRYETNRRIDFSGFNGEANGAFDGMQYIVAGQTGYPLQLGASDTTLTPIAGVTYSILRQDGYRESEANGAGLTVSDATSTSLKSDLALKLEHSFAMPAGELVPFTQLGWRHEYHDSAPQSVANFSADSTGSTSFVSSGSRPIADTAVLSVGTTLVRNSDLSLSLIYTGEAAHGYDSHSGNLQLRWQF</sequence>
<gene>
    <name evidence="3" type="ORF">J2125_001602</name>
</gene>
<dbReference type="PROSITE" id="PS51208">
    <property type="entry name" value="AUTOTRANSPORTER"/>
    <property type="match status" value="1"/>
</dbReference>
<protein>
    <submittedName>
        <fullName evidence="3">Outer membrane autotransporter protein</fullName>
    </submittedName>
</protein>
<dbReference type="Proteomes" id="UP001195624">
    <property type="component" value="Unassembled WGS sequence"/>
</dbReference>
<feature type="domain" description="Autotransporter" evidence="2">
    <location>
        <begin position="494"/>
        <end position="779"/>
    </location>
</feature>
<evidence type="ECO:0000259" key="2">
    <source>
        <dbReference type="PROSITE" id="PS51208"/>
    </source>
</evidence>
<feature type="region of interest" description="Disordered" evidence="1">
    <location>
        <begin position="368"/>
        <end position="401"/>
    </location>
</feature>
<dbReference type="SUPFAM" id="SSF103515">
    <property type="entry name" value="Autotransporter"/>
    <property type="match status" value="1"/>
</dbReference>
<reference evidence="4" key="1">
    <citation type="submission" date="2023-07" db="EMBL/GenBank/DDBJ databases">
        <title>Genome mining of underrepresented organisms for secondary metabolites.</title>
        <authorList>
            <person name="D'Agostino P.M."/>
        </authorList>
    </citation>
    <scope>NUCLEOTIDE SEQUENCE [LARGE SCALE GENOMIC DNA]</scope>
    <source>
        <strain evidence="4">WS4403</strain>
    </source>
</reference>
<organism evidence="3 4">
    <name type="scientific">Winslowiella toletana</name>
    <dbReference type="NCBI Taxonomy" id="92490"/>
    <lineage>
        <taxon>Bacteria</taxon>
        <taxon>Pseudomonadati</taxon>
        <taxon>Pseudomonadota</taxon>
        <taxon>Gammaproteobacteria</taxon>
        <taxon>Enterobacterales</taxon>
        <taxon>Erwiniaceae</taxon>
        <taxon>Winslowiella</taxon>
    </lineage>
</organism>
<evidence type="ECO:0000313" key="3">
    <source>
        <dbReference type="EMBL" id="MBP2168410.1"/>
    </source>
</evidence>
<dbReference type="InterPro" id="IPR005546">
    <property type="entry name" value="Autotransporte_beta"/>
</dbReference>
<dbReference type="RefSeq" id="WP_017801377.1">
    <property type="nucleotide sequence ID" value="NZ_JAGGMQ010000001.1"/>
</dbReference>
<comment type="caution">
    <text evidence="3">The sequence shown here is derived from an EMBL/GenBank/DDBJ whole genome shotgun (WGS) entry which is preliminary data.</text>
</comment>
<name>A0ABS4P6Y1_9GAMM</name>
<dbReference type="SMART" id="SM00869">
    <property type="entry name" value="Autotransporter"/>
    <property type="match status" value="1"/>
</dbReference>
<dbReference type="Gene3D" id="2.40.128.130">
    <property type="entry name" value="Autotransporter beta-domain"/>
    <property type="match status" value="1"/>
</dbReference>
<keyword evidence="4" id="KW-1185">Reference proteome</keyword>
<dbReference type="NCBIfam" id="TIGR01414">
    <property type="entry name" value="autotrans_barl"/>
    <property type="match status" value="1"/>
</dbReference>
<dbReference type="InterPro" id="IPR036709">
    <property type="entry name" value="Autotransporte_beta_dom_sf"/>
</dbReference>
<dbReference type="EMBL" id="JAGGMQ010000001">
    <property type="protein sequence ID" value="MBP2168410.1"/>
    <property type="molecule type" value="Genomic_DNA"/>
</dbReference>
<proteinExistence type="predicted"/>
<dbReference type="Pfam" id="PF03797">
    <property type="entry name" value="Autotransporter"/>
    <property type="match status" value="1"/>
</dbReference>
<accession>A0ABS4P6Y1</accession>